<dbReference type="EC" id="3.2.1.78" evidence="3"/>
<protein>
    <recommendedName>
        <fullName evidence="3">mannan endo-1,4-beta-mannosidase</fullName>
        <ecNumber evidence="3">3.2.1.78</ecNumber>
    </recommendedName>
</protein>
<evidence type="ECO:0000256" key="3">
    <source>
        <dbReference type="ARBA" id="ARBA00012706"/>
    </source>
</evidence>
<dbReference type="PANTHER" id="PTHR31451">
    <property type="match status" value="1"/>
</dbReference>
<name>A0A8T0U6A0_PANVG</name>
<keyword evidence="5" id="KW-0326">Glycosidase</keyword>
<gene>
    <name evidence="7" type="ORF">PVAP13_3NG105700</name>
</gene>
<dbReference type="AlphaFoldDB" id="A0A8T0U6A0"/>
<dbReference type="GO" id="GO:0000272">
    <property type="term" value="P:polysaccharide catabolic process"/>
    <property type="evidence" value="ECO:0007669"/>
    <property type="project" value="InterPro"/>
</dbReference>
<dbReference type="InterPro" id="IPR017853">
    <property type="entry name" value="GH"/>
</dbReference>
<dbReference type="PANTHER" id="PTHR31451:SF54">
    <property type="entry name" value="MANNAN ENDO-1,4-BETA-MANNOSIDASE 6"/>
    <property type="match status" value="1"/>
</dbReference>
<feature type="domain" description="Glycoside hydrolase family 5" evidence="6">
    <location>
        <begin position="155"/>
        <end position="349"/>
    </location>
</feature>
<dbReference type="InterPro" id="IPR045053">
    <property type="entry name" value="MAN-like"/>
</dbReference>
<dbReference type="EMBL" id="CM029042">
    <property type="protein sequence ID" value="KAG2620172.1"/>
    <property type="molecule type" value="Genomic_DNA"/>
</dbReference>
<comment type="similarity">
    <text evidence="2">Belongs to the glycosyl hydrolase 5 (cellulase A) family.</text>
</comment>
<dbReference type="Pfam" id="PF26410">
    <property type="entry name" value="GH5_mannosidase"/>
    <property type="match status" value="1"/>
</dbReference>
<evidence type="ECO:0000313" key="7">
    <source>
        <dbReference type="EMBL" id="KAG2620172.1"/>
    </source>
</evidence>
<dbReference type="Proteomes" id="UP000823388">
    <property type="component" value="Chromosome 3N"/>
</dbReference>
<evidence type="ECO:0000256" key="1">
    <source>
        <dbReference type="ARBA" id="ARBA00001678"/>
    </source>
</evidence>
<evidence type="ECO:0000256" key="5">
    <source>
        <dbReference type="ARBA" id="ARBA00023295"/>
    </source>
</evidence>
<dbReference type="Gene3D" id="3.20.20.80">
    <property type="entry name" value="Glycosidases"/>
    <property type="match status" value="2"/>
</dbReference>
<comment type="caution">
    <text evidence="7">The sequence shown here is derived from an EMBL/GenBank/DDBJ whole genome shotgun (WGS) entry which is preliminary data.</text>
</comment>
<evidence type="ECO:0000256" key="2">
    <source>
        <dbReference type="ARBA" id="ARBA00005641"/>
    </source>
</evidence>
<reference evidence="7" key="1">
    <citation type="submission" date="2020-05" db="EMBL/GenBank/DDBJ databases">
        <title>WGS assembly of Panicum virgatum.</title>
        <authorList>
            <person name="Lovell J.T."/>
            <person name="Jenkins J."/>
            <person name="Shu S."/>
            <person name="Juenger T.E."/>
            <person name="Schmutz J."/>
        </authorList>
    </citation>
    <scope>NUCLEOTIDE SEQUENCE</scope>
    <source>
        <strain evidence="7">AP13</strain>
    </source>
</reference>
<sequence length="410" mass="45289">MVATIMETIFKEKSRGKLSLIHFLVRCFAVAATILLLTDGSHAHVDGVEMLGDNVDATPPVQRTEVKSFEAIRDDQWRTVKTRGSQFVVGDRPFYVNGFNAYWLMILAADPSTRGKVTEVFQQAAAVGLPVCRTWGFNDGGWRALQKSPAVYDEDVFKNMLTRMNTYTNVTYKDDPTIFAWEIMNELRCTSDPTGNKLQAWIREMAFHVKSIDPDHLLEVGAEGFYGPSSPARLQANPNTYAGQVGTDFIRNHRVLGVDFASVHIYPDTWMSGASVEEQLKFAQSWMQAHIADTEGELGMPVVFTEFGVSTKARSTFNATSRDQFIQAVYGLLLDSTRRGGAGAGALLWQVFPEGMEYMDDGYGIVLPKAKATAGIMSVNSKRLVVFNSRCAWSCHWGCRKGGAAAVGGC</sequence>
<proteinExistence type="inferred from homology"/>
<accession>A0A8T0U6A0</accession>
<comment type="catalytic activity">
    <reaction evidence="1">
        <text>Random hydrolysis of (1-&gt;4)-beta-D-mannosidic linkages in mannans, galactomannans and glucomannans.</text>
        <dbReference type="EC" id="3.2.1.78"/>
    </reaction>
</comment>
<evidence type="ECO:0000313" key="8">
    <source>
        <dbReference type="Proteomes" id="UP000823388"/>
    </source>
</evidence>
<dbReference type="InterPro" id="IPR001547">
    <property type="entry name" value="Glyco_hydro_5"/>
</dbReference>
<keyword evidence="8" id="KW-1185">Reference proteome</keyword>
<dbReference type="SUPFAM" id="SSF51445">
    <property type="entry name" value="(Trans)glycosidases"/>
    <property type="match status" value="1"/>
</dbReference>
<organism evidence="7 8">
    <name type="scientific">Panicum virgatum</name>
    <name type="common">Blackwell switchgrass</name>
    <dbReference type="NCBI Taxonomy" id="38727"/>
    <lineage>
        <taxon>Eukaryota</taxon>
        <taxon>Viridiplantae</taxon>
        <taxon>Streptophyta</taxon>
        <taxon>Embryophyta</taxon>
        <taxon>Tracheophyta</taxon>
        <taxon>Spermatophyta</taxon>
        <taxon>Magnoliopsida</taxon>
        <taxon>Liliopsida</taxon>
        <taxon>Poales</taxon>
        <taxon>Poaceae</taxon>
        <taxon>PACMAD clade</taxon>
        <taxon>Panicoideae</taxon>
        <taxon>Panicodae</taxon>
        <taxon>Paniceae</taxon>
        <taxon>Panicinae</taxon>
        <taxon>Panicum</taxon>
        <taxon>Panicum sect. Hiantes</taxon>
    </lineage>
</organism>
<evidence type="ECO:0000259" key="6">
    <source>
        <dbReference type="Pfam" id="PF26410"/>
    </source>
</evidence>
<evidence type="ECO:0000256" key="4">
    <source>
        <dbReference type="ARBA" id="ARBA00022801"/>
    </source>
</evidence>
<dbReference type="GO" id="GO:0016985">
    <property type="term" value="F:mannan endo-1,4-beta-mannosidase activity"/>
    <property type="evidence" value="ECO:0007669"/>
    <property type="project" value="UniProtKB-EC"/>
</dbReference>
<keyword evidence="4" id="KW-0378">Hydrolase</keyword>